<dbReference type="InterPro" id="IPR002110">
    <property type="entry name" value="Ankyrin_rpt"/>
</dbReference>
<keyword evidence="2" id="KW-1185">Reference proteome</keyword>
<gene>
    <name evidence="1" type="ORF">NBRC116591_38240</name>
</gene>
<proteinExistence type="predicted"/>
<accession>A0ABQ0AEK6</accession>
<comment type="caution">
    <text evidence="1">The sequence shown here is derived from an EMBL/GenBank/DDBJ whole genome shotgun (WGS) entry which is preliminary data.</text>
</comment>
<sequence>MIGHEGKTYGFDRLFGAVRFAPQDVPALLKKEPNLLDCTNYSGETVLQFFSMEGDTKIVSLLLSCGAEPDEWSIYFASNFGHIDTLLLLFEAGGKPDVELCKRSFLSYEPSKFKIKQMHKLFNSYGFDW</sequence>
<evidence type="ECO:0000313" key="2">
    <source>
        <dbReference type="Proteomes" id="UP001465153"/>
    </source>
</evidence>
<dbReference type="Pfam" id="PF12796">
    <property type="entry name" value="Ank_2"/>
    <property type="match status" value="1"/>
</dbReference>
<evidence type="ECO:0000313" key="1">
    <source>
        <dbReference type="EMBL" id="GAA6170012.1"/>
    </source>
</evidence>
<reference evidence="1 2" key="1">
    <citation type="submission" date="2024-04" db="EMBL/GenBank/DDBJ databases">
        <title>Draft genome sequence of Sessilibacter corallicola NBRC 116591.</title>
        <authorList>
            <person name="Miyakawa T."/>
            <person name="Kusuya Y."/>
            <person name="Miura T."/>
        </authorList>
    </citation>
    <scope>NUCLEOTIDE SEQUENCE [LARGE SCALE GENOMIC DNA]</scope>
    <source>
        <strain evidence="1 2">KU-00831-HH</strain>
    </source>
</reference>
<dbReference type="EMBL" id="BAABWN010000018">
    <property type="protein sequence ID" value="GAA6170012.1"/>
    <property type="molecule type" value="Genomic_DNA"/>
</dbReference>
<evidence type="ECO:0008006" key="3">
    <source>
        <dbReference type="Google" id="ProtNLM"/>
    </source>
</evidence>
<protein>
    <recommendedName>
        <fullName evidence="3">Ankyrin repeat domain-containing protein</fullName>
    </recommendedName>
</protein>
<dbReference type="SUPFAM" id="SSF48403">
    <property type="entry name" value="Ankyrin repeat"/>
    <property type="match status" value="1"/>
</dbReference>
<dbReference type="Gene3D" id="1.25.40.20">
    <property type="entry name" value="Ankyrin repeat-containing domain"/>
    <property type="match status" value="1"/>
</dbReference>
<dbReference type="RefSeq" id="WP_353304377.1">
    <property type="nucleotide sequence ID" value="NZ_BAABWN010000018.1"/>
</dbReference>
<dbReference type="Proteomes" id="UP001465153">
    <property type="component" value="Unassembled WGS sequence"/>
</dbReference>
<name>A0ABQ0AEK6_9GAMM</name>
<organism evidence="1 2">
    <name type="scientific">Sessilibacter corallicola</name>
    <dbReference type="NCBI Taxonomy" id="2904075"/>
    <lineage>
        <taxon>Bacteria</taxon>
        <taxon>Pseudomonadati</taxon>
        <taxon>Pseudomonadota</taxon>
        <taxon>Gammaproteobacteria</taxon>
        <taxon>Cellvibrionales</taxon>
        <taxon>Cellvibrionaceae</taxon>
        <taxon>Sessilibacter</taxon>
    </lineage>
</organism>
<dbReference type="InterPro" id="IPR036770">
    <property type="entry name" value="Ankyrin_rpt-contain_sf"/>
</dbReference>